<dbReference type="GO" id="GO:0005634">
    <property type="term" value="C:nucleus"/>
    <property type="evidence" value="ECO:0007669"/>
    <property type="project" value="InterPro"/>
</dbReference>
<dbReference type="CDD" id="cd00067">
    <property type="entry name" value="GAL4"/>
    <property type="match status" value="1"/>
</dbReference>
<keyword evidence="3" id="KW-0238">DNA-binding</keyword>
<dbReference type="SUPFAM" id="SSF57701">
    <property type="entry name" value="Zn2/Cys6 DNA-binding domain"/>
    <property type="match status" value="1"/>
</dbReference>
<dbReference type="PANTHER" id="PTHR31069:SF31">
    <property type="entry name" value="MONODICTYPHENONE CLUSTER TRANSCRIPTION FACTOR-RELATED"/>
    <property type="match status" value="1"/>
</dbReference>
<dbReference type="InterPro" id="IPR001138">
    <property type="entry name" value="Zn2Cys6_DnaBD"/>
</dbReference>
<evidence type="ECO:0000313" key="8">
    <source>
        <dbReference type="EMBL" id="PIA99769.1"/>
    </source>
</evidence>
<dbReference type="GO" id="GO:0008270">
    <property type="term" value="F:zinc ion binding"/>
    <property type="evidence" value="ECO:0007669"/>
    <property type="project" value="InterPro"/>
</dbReference>
<evidence type="ECO:0000256" key="1">
    <source>
        <dbReference type="ARBA" id="ARBA00022723"/>
    </source>
</evidence>
<protein>
    <submittedName>
        <fullName evidence="8">Sterigmatocystin biosynthesis regulatory protein</fullName>
    </submittedName>
</protein>
<keyword evidence="2" id="KW-0805">Transcription regulation</keyword>
<dbReference type="Pfam" id="PF00172">
    <property type="entry name" value="Zn_clus"/>
    <property type="match status" value="1"/>
</dbReference>
<dbReference type="InterPro" id="IPR013700">
    <property type="entry name" value="AflR"/>
</dbReference>
<evidence type="ECO:0000256" key="6">
    <source>
        <dbReference type="SAM" id="MobiDB-lite"/>
    </source>
</evidence>
<reference evidence="8 10" key="1">
    <citation type="submission" date="2015-10" db="EMBL/GenBank/DDBJ databases">
        <title>The cercosporin biosynthetic gene cluster was horizontally transferred to several fungal lineages and shown to be expanded in Cercospora beticola based on microsynteny with recipient genomes.</title>
        <authorList>
            <person name="De Jonge R."/>
            <person name="Ebert M.K."/>
            <person name="Suttle J.C."/>
            <person name="Jurick Ii W.M."/>
            <person name="Secor G.A."/>
            <person name="Thomma B.P."/>
            <person name="Van De Peer Y."/>
            <person name="Bolton M.D."/>
        </authorList>
    </citation>
    <scope>NUCLEOTIDE SEQUENCE [LARGE SCALE GENOMIC DNA]</scope>
    <source>
        <strain evidence="8 10">09-40</strain>
    </source>
</reference>
<keyword evidence="11" id="KW-1185">Reference proteome</keyword>
<accession>A0A2G5I4N3</accession>
<dbReference type="Gene3D" id="4.10.240.10">
    <property type="entry name" value="Zn(2)-C6 fungal-type DNA-binding domain"/>
    <property type="match status" value="1"/>
</dbReference>
<dbReference type="AlphaFoldDB" id="A0A2G5I4N3"/>
<dbReference type="OrthoDB" id="2328572at2759"/>
<dbReference type="SMART" id="SM00066">
    <property type="entry name" value="GAL4"/>
    <property type="match status" value="1"/>
</dbReference>
<dbReference type="PRINTS" id="PR00755">
    <property type="entry name" value="AFLATOXINBRP"/>
</dbReference>
<keyword evidence="4" id="KW-0804">Transcription</keyword>
<feature type="region of interest" description="Disordered" evidence="6">
    <location>
        <begin position="16"/>
        <end position="45"/>
    </location>
</feature>
<dbReference type="GO" id="GO:0000981">
    <property type="term" value="F:DNA-binding transcription factor activity, RNA polymerase II-specific"/>
    <property type="evidence" value="ECO:0007669"/>
    <property type="project" value="InterPro"/>
</dbReference>
<evidence type="ECO:0000256" key="4">
    <source>
        <dbReference type="ARBA" id="ARBA00023163"/>
    </source>
</evidence>
<keyword evidence="5" id="KW-0539">Nucleus</keyword>
<dbReference type="InterPro" id="IPR050675">
    <property type="entry name" value="OAF3"/>
</dbReference>
<evidence type="ECO:0000256" key="2">
    <source>
        <dbReference type="ARBA" id="ARBA00023015"/>
    </source>
</evidence>
<gene>
    <name evidence="8" type="ORF">CB0940_02477</name>
    <name evidence="9" type="ORF">RHO25_004230</name>
</gene>
<reference evidence="9 11" key="2">
    <citation type="submission" date="2023-09" db="EMBL/GenBank/DDBJ databases">
        <title>Complete-Gapless Cercospora beticola genome.</title>
        <authorList>
            <person name="Wyatt N.A."/>
            <person name="Spanner R.E."/>
            <person name="Bolton M.D."/>
        </authorList>
    </citation>
    <scope>NUCLEOTIDE SEQUENCE [LARGE SCALE GENOMIC DNA]</scope>
    <source>
        <strain evidence="9">Cb09-40</strain>
    </source>
</reference>
<name>A0A2G5I4N3_CERBT</name>
<evidence type="ECO:0000313" key="10">
    <source>
        <dbReference type="Proteomes" id="UP000230605"/>
    </source>
</evidence>
<evidence type="ECO:0000313" key="9">
    <source>
        <dbReference type="EMBL" id="WPA99612.1"/>
    </source>
</evidence>
<feature type="compositionally biased region" description="Polar residues" evidence="6">
    <location>
        <begin position="90"/>
        <end position="111"/>
    </location>
</feature>
<organism evidence="8 10">
    <name type="scientific">Cercospora beticola</name>
    <name type="common">Sugarbeet leaf spot fungus</name>
    <dbReference type="NCBI Taxonomy" id="122368"/>
    <lineage>
        <taxon>Eukaryota</taxon>
        <taxon>Fungi</taxon>
        <taxon>Dikarya</taxon>
        <taxon>Ascomycota</taxon>
        <taxon>Pezizomycotina</taxon>
        <taxon>Dothideomycetes</taxon>
        <taxon>Dothideomycetidae</taxon>
        <taxon>Mycosphaerellales</taxon>
        <taxon>Mycosphaerellaceae</taxon>
        <taxon>Cercospora</taxon>
    </lineage>
</organism>
<evidence type="ECO:0000259" key="7">
    <source>
        <dbReference type="PROSITE" id="PS50048"/>
    </source>
</evidence>
<dbReference type="GO" id="GO:0003677">
    <property type="term" value="F:DNA binding"/>
    <property type="evidence" value="ECO:0007669"/>
    <property type="project" value="UniProtKB-KW"/>
</dbReference>
<feature type="region of interest" description="Disordered" evidence="6">
    <location>
        <begin position="326"/>
        <end position="346"/>
    </location>
</feature>
<dbReference type="EMBL" id="LKMD01000101">
    <property type="protein sequence ID" value="PIA99769.1"/>
    <property type="molecule type" value="Genomic_DNA"/>
</dbReference>
<dbReference type="PROSITE" id="PS00463">
    <property type="entry name" value="ZN2_CY6_FUNGAL_1"/>
    <property type="match status" value="1"/>
</dbReference>
<dbReference type="Proteomes" id="UP000230605">
    <property type="component" value="Chromosome 3"/>
</dbReference>
<dbReference type="EMBL" id="CP134186">
    <property type="protein sequence ID" value="WPA99612.1"/>
    <property type="molecule type" value="Genomic_DNA"/>
</dbReference>
<dbReference type="PROSITE" id="PS50048">
    <property type="entry name" value="ZN2_CY6_FUNGAL_2"/>
    <property type="match status" value="1"/>
</dbReference>
<sequence length="439" mass="46847">MTADFESRSDLVAVFDPKQDPQVAGVQAGQITRRHDPSIGETSSLRNSCDACAQAKLKCKKEKPTCSRCAKRGIPCQYLYSKRAGRKPSKPNNNTGSEQHEASQTSQNNTPLHADASYDYFGTGLQQFVSATGGTTPSVLSDLNLSELLDFSTVPGLELGKAELSSELDGSWAANPGSSSSSGSSLEDPGGDIPMGDFSMDGDFFASNSLPDPYNLSTIFSGSGDRDLHDVMSPEANCPCLQRALQDMQRVSGLTSSVGGVWSGTTVDGRAMLRTSLDVVKENKDILRGILHTLACPGPHNGHLLALLTFVLSSVVNLYAIITSSRPPPASGQQPPVPNMDRSSSVSSLASLGDYNADQEDPVHAAAYIVFGELQQLRKSCEQLAHRLKDHAILQDGSAASRFGGKIQPSLSANICRTLETDLNRLFKELALAVIQKLT</sequence>
<evidence type="ECO:0000313" key="11">
    <source>
        <dbReference type="Proteomes" id="UP001302367"/>
    </source>
</evidence>
<keyword evidence="1" id="KW-0479">Metal-binding</keyword>
<feature type="region of interest" description="Disordered" evidence="6">
    <location>
        <begin position="170"/>
        <end position="193"/>
    </location>
</feature>
<dbReference type="Proteomes" id="UP001302367">
    <property type="component" value="Chromosome 3"/>
</dbReference>
<proteinExistence type="predicted"/>
<feature type="compositionally biased region" description="Pro residues" evidence="6">
    <location>
        <begin position="326"/>
        <end position="338"/>
    </location>
</feature>
<evidence type="ECO:0000256" key="5">
    <source>
        <dbReference type="ARBA" id="ARBA00023242"/>
    </source>
</evidence>
<dbReference type="GO" id="GO:0045122">
    <property type="term" value="P:aflatoxin biosynthetic process"/>
    <property type="evidence" value="ECO:0007669"/>
    <property type="project" value="InterPro"/>
</dbReference>
<dbReference type="InterPro" id="IPR036864">
    <property type="entry name" value="Zn2-C6_fun-type_DNA-bd_sf"/>
</dbReference>
<dbReference type="PANTHER" id="PTHR31069">
    <property type="entry name" value="OLEATE-ACTIVATED TRANSCRIPTION FACTOR 1-RELATED"/>
    <property type="match status" value="1"/>
</dbReference>
<dbReference type="Pfam" id="PF08493">
    <property type="entry name" value="AflR"/>
    <property type="match status" value="1"/>
</dbReference>
<feature type="domain" description="Zn(2)-C6 fungal-type" evidence="7">
    <location>
        <begin position="48"/>
        <end position="78"/>
    </location>
</feature>
<evidence type="ECO:0000256" key="3">
    <source>
        <dbReference type="ARBA" id="ARBA00023125"/>
    </source>
</evidence>
<feature type="region of interest" description="Disordered" evidence="6">
    <location>
        <begin position="82"/>
        <end position="115"/>
    </location>
</feature>